<dbReference type="RefSeq" id="WP_111529576.1">
    <property type="nucleotide sequence ID" value="NZ_JBHRSG010000003.1"/>
</dbReference>
<keyword evidence="4" id="KW-1185">Reference proteome</keyword>
<gene>
    <name evidence="3" type="ORF">DJ017_15575</name>
</gene>
<evidence type="ECO:0000313" key="4">
    <source>
        <dbReference type="Proteomes" id="UP000249254"/>
    </source>
</evidence>
<protein>
    <submittedName>
        <fullName evidence="3">Arylesterase</fullName>
    </submittedName>
</protein>
<dbReference type="InterPro" id="IPR036514">
    <property type="entry name" value="SGNH_hydro_sf"/>
</dbReference>
<dbReference type="GO" id="GO:0004622">
    <property type="term" value="F:phosphatidylcholine lysophospholipase activity"/>
    <property type="evidence" value="ECO:0007669"/>
    <property type="project" value="TreeGrafter"/>
</dbReference>
<dbReference type="SUPFAM" id="SSF52266">
    <property type="entry name" value="SGNH hydrolase"/>
    <property type="match status" value="1"/>
</dbReference>
<evidence type="ECO:0000259" key="2">
    <source>
        <dbReference type="Pfam" id="PF13472"/>
    </source>
</evidence>
<dbReference type="PANTHER" id="PTHR30383:SF24">
    <property type="entry name" value="THIOESTERASE 1_PROTEASE 1_LYSOPHOSPHOLIPASE L1"/>
    <property type="match status" value="1"/>
</dbReference>
<evidence type="ECO:0000256" key="1">
    <source>
        <dbReference type="SAM" id="SignalP"/>
    </source>
</evidence>
<dbReference type="PANTHER" id="PTHR30383">
    <property type="entry name" value="THIOESTERASE 1/PROTEASE 1/LYSOPHOSPHOLIPASE L1"/>
    <property type="match status" value="1"/>
</dbReference>
<comment type="caution">
    <text evidence="3">The sequence shown here is derived from an EMBL/GenBank/DDBJ whole genome shotgun (WGS) entry which is preliminary data.</text>
</comment>
<dbReference type="InterPro" id="IPR006311">
    <property type="entry name" value="TAT_signal"/>
</dbReference>
<dbReference type="InterPro" id="IPR051532">
    <property type="entry name" value="Ester_Hydrolysis_Enzymes"/>
</dbReference>
<feature type="signal peptide" evidence="1">
    <location>
        <begin position="1"/>
        <end position="32"/>
    </location>
</feature>
<reference evidence="4" key="1">
    <citation type="submission" date="2018-05" db="EMBL/GenBank/DDBJ databases">
        <authorList>
            <person name="Li X."/>
        </authorList>
    </citation>
    <scope>NUCLEOTIDE SEQUENCE [LARGE SCALE GENOMIC DNA]</scope>
    <source>
        <strain evidence="4">LX32</strain>
    </source>
</reference>
<dbReference type="Pfam" id="PF13472">
    <property type="entry name" value="Lipase_GDSL_2"/>
    <property type="match status" value="1"/>
</dbReference>
<dbReference type="Gene3D" id="3.40.50.1110">
    <property type="entry name" value="SGNH hydrolase"/>
    <property type="match status" value="1"/>
</dbReference>
<dbReference type="CDD" id="cd01822">
    <property type="entry name" value="Lysophospholipase_L1_like"/>
    <property type="match status" value="1"/>
</dbReference>
<dbReference type="InterPro" id="IPR013830">
    <property type="entry name" value="SGNH_hydro"/>
</dbReference>
<dbReference type="Proteomes" id="UP000249254">
    <property type="component" value="Unassembled WGS sequence"/>
</dbReference>
<evidence type="ECO:0000313" key="3">
    <source>
        <dbReference type="EMBL" id="RAK55828.1"/>
    </source>
</evidence>
<feature type="domain" description="SGNH hydrolase-type esterase" evidence="2">
    <location>
        <begin position="40"/>
        <end position="200"/>
    </location>
</feature>
<sequence>MADTRTPLLSRRALVGGALAALPLARPAAALAARGPVITILGDSITAGLGLPARDALPNQLHLALEKLGLPNQVRGAGVSGDTTAGGLARVNFSVRPDSGVVVVALGGNDLLQGIDPKATRANLDQIIRRLKTRHKAVVLAGISAPAEIGRGYASEFNAMFPGLARSHGVALYPDLLAGVERNPALNQGDGIHPNARGVQIIAARLAPVVAKAARRAA</sequence>
<keyword evidence="1" id="KW-0732">Signal</keyword>
<dbReference type="AlphaFoldDB" id="A0A328ASD0"/>
<dbReference type="EMBL" id="QFYQ01000001">
    <property type="protein sequence ID" value="RAK55828.1"/>
    <property type="molecule type" value="Genomic_DNA"/>
</dbReference>
<name>A0A328ASD0_9CAUL</name>
<feature type="chain" id="PRO_5016344828" evidence="1">
    <location>
        <begin position="33"/>
        <end position="218"/>
    </location>
</feature>
<organism evidence="3 4">
    <name type="scientific">Phenylobacterium soli</name>
    <dbReference type="NCBI Taxonomy" id="2170551"/>
    <lineage>
        <taxon>Bacteria</taxon>
        <taxon>Pseudomonadati</taxon>
        <taxon>Pseudomonadota</taxon>
        <taxon>Alphaproteobacteria</taxon>
        <taxon>Caulobacterales</taxon>
        <taxon>Caulobacteraceae</taxon>
        <taxon>Phenylobacterium</taxon>
    </lineage>
</organism>
<proteinExistence type="predicted"/>
<dbReference type="PROSITE" id="PS51318">
    <property type="entry name" value="TAT"/>
    <property type="match status" value="1"/>
</dbReference>
<accession>A0A328ASD0</accession>
<dbReference type="OrthoDB" id="9786188at2"/>